<evidence type="ECO:0000313" key="16">
    <source>
        <dbReference type="Proteomes" id="UP000007799"/>
    </source>
</evidence>
<dbReference type="InParanoid" id="F2UC18"/>
<feature type="domain" description="FHA" evidence="12">
    <location>
        <begin position="624"/>
        <end position="676"/>
    </location>
</feature>
<dbReference type="PANTHER" id="PTHR47117">
    <property type="entry name" value="STAR-RELATED LIPID TRANSFER PROTEIN 9"/>
    <property type="match status" value="1"/>
</dbReference>
<evidence type="ECO:0000256" key="6">
    <source>
        <dbReference type="ARBA" id="ARBA00023054"/>
    </source>
</evidence>
<name>F2UC18_SALR5</name>
<dbReference type="PANTHER" id="PTHR47117:SF5">
    <property type="entry name" value="KINESIN-LIKE PROTEIN KIF14"/>
    <property type="match status" value="1"/>
</dbReference>
<feature type="compositionally biased region" description="Basic and acidic residues" evidence="11">
    <location>
        <begin position="32"/>
        <end position="43"/>
    </location>
</feature>
<dbReference type="PRINTS" id="PR00380">
    <property type="entry name" value="KINESINHEAVY"/>
</dbReference>
<feature type="coiled-coil region" evidence="10">
    <location>
        <begin position="710"/>
        <end position="894"/>
    </location>
</feature>
<dbReference type="FunFam" id="3.40.850.10:FF:000042">
    <property type="entry name" value="Kinesin family member 14"/>
    <property type="match status" value="1"/>
</dbReference>
<evidence type="ECO:0000256" key="2">
    <source>
        <dbReference type="ARBA" id="ARBA00022490"/>
    </source>
</evidence>
<evidence type="ECO:0000256" key="9">
    <source>
        <dbReference type="PROSITE-ProRule" id="PRU00283"/>
    </source>
</evidence>
<evidence type="ECO:0000256" key="10">
    <source>
        <dbReference type="SAM" id="Coils"/>
    </source>
</evidence>
<dbReference type="GO" id="GO:0007018">
    <property type="term" value="P:microtubule-based movement"/>
    <property type="evidence" value="ECO:0007669"/>
    <property type="project" value="InterPro"/>
</dbReference>
<reference evidence="15" key="1">
    <citation type="submission" date="2009-08" db="EMBL/GenBank/DDBJ databases">
        <title>Annotation of Salpingoeca rosetta.</title>
        <authorList>
            <consortium name="The Broad Institute Genome Sequencing Platform"/>
            <person name="Russ C."/>
            <person name="Cuomo C."/>
            <person name="Burger G."/>
            <person name="Gray M.W."/>
            <person name="Holland P.W.H."/>
            <person name="King N."/>
            <person name="Lang F.B.F."/>
            <person name="Roger A.J."/>
            <person name="Ruiz-Trillo I."/>
            <person name="Young S.K."/>
            <person name="Zeng Q."/>
            <person name="Gargeya S."/>
            <person name="Alvarado L."/>
            <person name="Berlin A."/>
            <person name="Chapman S.B."/>
            <person name="Chen Z."/>
            <person name="Freedman E."/>
            <person name="Gellesch M."/>
            <person name="Goldberg J."/>
            <person name="Griggs A."/>
            <person name="Gujja S."/>
            <person name="Heilman E."/>
            <person name="Heiman D."/>
            <person name="Howarth C."/>
            <person name="Mehta T."/>
            <person name="Neiman D."/>
            <person name="Pearson M."/>
            <person name="Roberts A."/>
            <person name="Saif S."/>
            <person name="Shea T."/>
            <person name="Shenoy N."/>
            <person name="Sisk P."/>
            <person name="Stolte C."/>
            <person name="Sykes S."/>
            <person name="White J."/>
            <person name="Yandava C."/>
            <person name="Haas B."/>
            <person name="Nusbaum C."/>
            <person name="Birren B."/>
        </authorList>
    </citation>
    <scope>NUCLEOTIDE SEQUENCE [LARGE SCALE GENOMIC DNA]</scope>
    <source>
        <strain evidence="15">ATCC 50818</strain>
    </source>
</reference>
<dbReference type="PROSITE" id="PS50006">
    <property type="entry name" value="FHA_DOMAIN"/>
    <property type="match status" value="1"/>
</dbReference>
<feature type="domain" description="I/LWEQ" evidence="14">
    <location>
        <begin position="1297"/>
        <end position="1549"/>
    </location>
</feature>
<feature type="region of interest" description="Disordered" evidence="11">
    <location>
        <begin position="575"/>
        <end position="594"/>
    </location>
</feature>
<comment type="similarity">
    <text evidence="9">Belongs to the TRAFAC class myosin-kinesin ATPase superfamily. Kinesin family.</text>
</comment>
<evidence type="ECO:0000256" key="8">
    <source>
        <dbReference type="ARBA" id="ARBA00023212"/>
    </source>
</evidence>
<feature type="compositionally biased region" description="Low complexity" evidence="11">
    <location>
        <begin position="1029"/>
        <end position="1039"/>
    </location>
</feature>
<feature type="region of interest" description="Disordered" evidence="11">
    <location>
        <begin position="61"/>
        <end position="151"/>
    </location>
</feature>
<dbReference type="GO" id="GO:0005524">
    <property type="term" value="F:ATP binding"/>
    <property type="evidence" value="ECO:0007669"/>
    <property type="project" value="UniProtKB-UniRule"/>
</dbReference>
<dbReference type="GO" id="GO:0005874">
    <property type="term" value="C:microtubule"/>
    <property type="evidence" value="ECO:0007669"/>
    <property type="project" value="UniProtKB-KW"/>
</dbReference>
<feature type="compositionally biased region" description="Basic and acidic residues" evidence="11">
    <location>
        <begin position="575"/>
        <end position="586"/>
    </location>
</feature>
<dbReference type="KEGG" id="sre:PTSG_06135"/>
<feature type="compositionally biased region" description="Basic residues" evidence="11">
    <location>
        <begin position="94"/>
        <end position="105"/>
    </location>
</feature>
<feature type="binding site" evidence="9">
    <location>
        <begin position="245"/>
        <end position="252"/>
    </location>
    <ligand>
        <name>ATP</name>
        <dbReference type="ChEBI" id="CHEBI:30616"/>
    </ligand>
</feature>
<keyword evidence="6 10" id="KW-0175">Coiled coil</keyword>
<feature type="compositionally biased region" description="Acidic residues" evidence="11">
    <location>
        <begin position="1245"/>
        <end position="1263"/>
    </location>
</feature>
<dbReference type="PROSITE" id="PS50067">
    <property type="entry name" value="KINESIN_MOTOR_2"/>
    <property type="match status" value="1"/>
</dbReference>
<keyword evidence="3" id="KW-0493">Microtubule</keyword>
<comment type="subcellular location">
    <subcellularLocation>
        <location evidence="1">Cytoplasm</location>
        <location evidence="1">Cytoskeleton</location>
    </subcellularLocation>
</comment>
<dbReference type="Pfam" id="PF00225">
    <property type="entry name" value="Kinesin"/>
    <property type="match status" value="1"/>
</dbReference>
<dbReference type="SUPFAM" id="SSF49879">
    <property type="entry name" value="SMAD/FHA domain"/>
    <property type="match status" value="1"/>
</dbReference>
<evidence type="ECO:0000313" key="15">
    <source>
        <dbReference type="EMBL" id="EGD74125.1"/>
    </source>
</evidence>
<dbReference type="InterPro" id="IPR019821">
    <property type="entry name" value="Kinesin_motor_CS"/>
</dbReference>
<dbReference type="InterPro" id="IPR032405">
    <property type="entry name" value="Kinesin_assoc"/>
</dbReference>
<evidence type="ECO:0000256" key="5">
    <source>
        <dbReference type="ARBA" id="ARBA00022840"/>
    </source>
</evidence>
<evidence type="ECO:0000259" key="14">
    <source>
        <dbReference type="PROSITE" id="PS50945"/>
    </source>
</evidence>
<feature type="domain" description="Kinesin motor" evidence="13">
    <location>
        <begin position="156"/>
        <end position="505"/>
    </location>
</feature>
<dbReference type="STRING" id="946362.F2UC18"/>
<dbReference type="InterPro" id="IPR001752">
    <property type="entry name" value="Kinesin_motor_dom"/>
</dbReference>
<dbReference type="InterPro" id="IPR027417">
    <property type="entry name" value="P-loop_NTPase"/>
</dbReference>
<dbReference type="eggNOG" id="KOG0245">
    <property type="taxonomic scope" value="Eukaryota"/>
</dbReference>
<dbReference type="OrthoDB" id="3176171at2759"/>
<evidence type="ECO:0000256" key="1">
    <source>
        <dbReference type="ARBA" id="ARBA00004245"/>
    </source>
</evidence>
<dbReference type="InterPro" id="IPR002558">
    <property type="entry name" value="ILWEQ_dom"/>
</dbReference>
<dbReference type="FunCoup" id="F2UC18">
    <property type="interactions" value="570"/>
</dbReference>
<feature type="region of interest" description="Disordered" evidence="11">
    <location>
        <begin position="1239"/>
        <end position="1263"/>
    </location>
</feature>
<accession>F2UC18</accession>
<evidence type="ECO:0000256" key="3">
    <source>
        <dbReference type="ARBA" id="ARBA00022701"/>
    </source>
</evidence>
<organism evidence="16">
    <name type="scientific">Salpingoeca rosetta (strain ATCC 50818 / BSB-021)</name>
    <dbReference type="NCBI Taxonomy" id="946362"/>
    <lineage>
        <taxon>Eukaryota</taxon>
        <taxon>Choanoflagellata</taxon>
        <taxon>Craspedida</taxon>
        <taxon>Salpingoecidae</taxon>
        <taxon>Salpingoeca</taxon>
    </lineage>
</organism>
<dbReference type="OMA" id="YINGHEL"/>
<dbReference type="GeneID" id="16073600"/>
<evidence type="ECO:0000259" key="12">
    <source>
        <dbReference type="PROSITE" id="PS50006"/>
    </source>
</evidence>
<dbReference type="GO" id="GO:0003777">
    <property type="term" value="F:microtubule motor activity"/>
    <property type="evidence" value="ECO:0007669"/>
    <property type="project" value="InterPro"/>
</dbReference>
<dbReference type="RefSeq" id="XP_004993026.1">
    <property type="nucleotide sequence ID" value="XM_004992969.1"/>
</dbReference>
<dbReference type="Pfam" id="PF01608">
    <property type="entry name" value="I_LWEQ"/>
    <property type="match status" value="1"/>
</dbReference>
<dbReference type="Gene3D" id="6.10.250.2520">
    <property type="match status" value="1"/>
</dbReference>
<dbReference type="EMBL" id="GL832968">
    <property type="protein sequence ID" value="EGD74125.1"/>
    <property type="molecule type" value="Genomic_DNA"/>
</dbReference>
<dbReference type="Gene3D" id="1.20.1410.10">
    <property type="entry name" value="I/LWEQ domain"/>
    <property type="match status" value="1"/>
</dbReference>
<keyword evidence="5 9" id="KW-0067">ATP-binding</keyword>
<dbReference type="InterPro" id="IPR036961">
    <property type="entry name" value="Kinesin_motor_dom_sf"/>
</dbReference>
<evidence type="ECO:0000256" key="4">
    <source>
        <dbReference type="ARBA" id="ARBA00022741"/>
    </source>
</evidence>
<dbReference type="SMART" id="SM00240">
    <property type="entry name" value="FHA"/>
    <property type="match status" value="1"/>
</dbReference>
<gene>
    <name evidence="15" type="ORF">PTSG_06135</name>
</gene>
<feature type="compositionally biased region" description="Polar residues" evidence="11">
    <location>
        <begin position="16"/>
        <end position="31"/>
    </location>
</feature>
<dbReference type="Pfam" id="PF16183">
    <property type="entry name" value="Kinesin_assoc"/>
    <property type="match status" value="1"/>
</dbReference>
<protein>
    <recommendedName>
        <fullName evidence="17">Kinesin motor domain-containing protein</fullName>
    </recommendedName>
</protein>
<feature type="region of interest" description="Disordered" evidence="11">
    <location>
        <begin position="1029"/>
        <end position="1060"/>
    </location>
</feature>
<keyword evidence="2" id="KW-0963">Cytoplasm</keyword>
<dbReference type="PROSITE" id="PS00411">
    <property type="entry name" value="KINESIN_MOTOR_1"/>
    <property type="match status" value="1"/>
</dbReference>
<feature type="region of interest" description="Disordered" evidence="11">
    <location>
        <begin position="16"/>
        <end position="46"/>
    </location>
</feature>
<feature type="compositionally biased region" description="Polar residues" evidence="11">
    <location>
        <begin position="1042"/>
        <end position="1056"/>
    </location>
</feature>
<keyword evidence="8" id="KW-0206">Cytoskeleton</keyword>
<evidence type="ECO:0000259" key="13">
    <source>
        <dbReference type="PROSITE" id="PS50067"/>
    </source>
</evidence>
<evidence type="ECO:0000256" key="7">
    <source>
        <dbReference type="ARBA" id="ARBA00023175"/>
    </source>
</evidence>
<keyword evidence="7 9" id="KW-0505">Motor protein</keyword>
<keyword evidence="4 9" id="KW-0547">Nucleotide-binding</keyword>
<dbReference type="Gene3D" id="2.60.200.20">
    <property type="match status" value="1"/>
</dbReference>
<evidence type="ECO:0008006" key="17">
    <source>
        <dbReference type="Google" id="ProtNLM"/>
    </source>
</evidence>
<dbReference type="InterPro" id="IPR000253">
    <property type="entry name" value="FHA_dom"/>
</dbReference>
<dbReference type="InterPro" id="IPR008984">
    <property type="entry name" value="SMAD_FHA_dom_sf"/>
</dbReference>
<dbReference type="SUPFAM" id="SSF109885">
    <property type="entry name" value="I/LWEQ domain"/>
    <property type="match status" value="1"/>
</dbReference>
<evidence type="ECO:0000256" key="11">
    <source>
        <dbReference type="SAM" id="MobiDB-lite"/>
    </source>
</evidence>
<dbReference type="GO" id="GO:0008017">
    <property type="term" value="F:microtubule binding"/>
    <property type="evidence" value="ECO:0007669"/>
    <property type="project" value="InterPro"/>
</dbReference>
<dbReference type="SUPFAM" id="SSF52540">
    <property type="entry name" value="P-loop containing nucleoside triphosphate hydrolases"/>
    <property type="match status" value="1"/>
</dbReference>
<sequence>MCFVFGVKWQKRICQQQQHKAVSPPTAVSQYTDHHQPSREHAEPWTAKHGGACHLRLRHQEAPRPGEPSASPRTHTRMSTGGTPVVTPQATPLRNHRTPAARRTPRQPGIPEMQPLSPESPVGRGAGARSRIIPMGSTSSSAAAMEEGDDDKESQNVVVSIRVRPFNDREVALGSELAVVVSGNSATINNPEKGKTHTFHYDYCFWSHDPQHREFSDQSHVYTRIGVPLLNRCMEGYNCCLFAYGQTGSGKSYSMMGIPGAAVSRSSGSSGVIPRFTFELFDRIAALNKQGKSFKVEISYYEIYSERVYDLLAPPTKGRMQALKVREHPIMGPYVDNLKTYAVISYHDIEGWLNVGAKHRATASTNMNATSSRSHAVFSMVVTQVETDDEGEEHSKVSKVNLVDLAGSERSDAAGTTGVRLREGSAINKSLHTLGKVISLLADKSTSKQRKKVFIPYRDSVLTWILKESLGGNSKTAMLATVSPAMDNYDESLSTLRYAHQALKIVNVAHVNEDPNMRLIRELRSEIDALRAQFGTPSTSSQEVAALRDKLSQTQALMNAMNRSWEEKLRIAEKTRQQYEKQHETQGGDENLQHIGNQQPTLVNLNEDPQLSEMLVYGLKRGEVIVGNSEDADVKLGGALVLPRHCTITCHPSDESYIVQLTPAQDALVFVNGHEVEPLTTTDVHHADRIIFGNHHFFRLNVPSKSATGKLQLAKDKAAQEKNYQFAKQEFEAVQAKRLQEQLERERKRVQSELEAEHEQQRSEYQRALEGQLEEQRRRYEDKLKELQSAIKKTDSEKESLLKRAEEEALQLQREERELAQTRLQAQKKQLEEEKRALEQRLQEESNRERLRLEEKNKIIEDLMREKNTIQSAMEELKMNNERYNEARLNLKSIVSQSDASDVFNDNVDPRTILATIQSFTEANKIAKDLDQNTMFTLSNARGTPMVKVVNTSMKVATLWSVDKYEDRLRQMRDLYSEWESTKRTPDGARQLYFDSNDEWQADEQVEVSPTLSDHAQTADFFASARGSASRRSGSLSDDSQPESVFSPRTPSTRTNGVRLRSKTAGQQLAAAHSAEPSATAICCRYVRNITAALRSADVRFTLTNELVSCLSSLKVAAGVLRDGYDKHAQQQASGEALLSLKDTGLARNATVSATTAMHGIGSVVRNLRAQAETGPVLELAQQLGAKAESCAHNIVKLFQGVENEIPLMVTAGYNDAVGDITALSTLAGELAIVLDPKGGRDGAAADDDDDDDEYEYEEDDDEARALMPSRLVDLPAGGRNRSSSYLDEALATASGGVAVDQDILAAFHTGTRLFVEKSFAACKQDMKTLLSKLRALQSDLQPTSDLTPEIVDLVRDVVQKALLLLADTEKLQAELTAETGDDEGATRTFYNKSFARARGLVRQVQDVTDAVVWLCDSCSLAAAGQEDLPQVMTRGQNLRTSAAHLQTAAEFKVGRLGRGQSLLTAVKGSISKVYSATAAFTKLCQEQLAKQTKQRASAPAVSIPDRGSAVARQRQIMEEQAAIMRLESELDQRRTTLHGLRRSHYNSQTSAI</sequence>
<dbReference type="Proteomes" id="UP000007799">
    <property type="component" value="Unassembled WGS sequence"/>
</dbReference>
<feature type="compositionally biased region" description="Polar residues" evidence="11">
    <location>
        <begin position="71"/>
        <end position="92"/>
    </location>
</feature>
<dbReference type="GO" id="GO:0003779">
    <property type="term" value="F:actin binding"/>
    <property type="evidence" value="ECO:0007669"/>
    <property type="project" value="InterPro"/>
</dbReference>
<keyword evidence="16" id="KW-1185">Reference proteome</keyword>
<dbReference type="SMART" id="SM00129">
    <property type="entry name" value="KISc"/>
    <property type="match status" value="1"/>
</dbReference>
<dbReference type="PROSITE" id="PS50945">
    <property type="entry name" value="I_LWEQ"/>
    <property type="match status" value="1"/>
</dbReference>
<proteinExistence type="inferred from homology"/>
<dbReference type="Gene3D" id="3.40.850.10">
    <property type="entry name" value="Kinesin motor domain"/>
    <property type="match status" value="1"/>
</dbReference>
<dbReference type="Pfam" id="PF00498">
    <property type="entry name" value="FHA"/>
    <property type="match status" value="1"/>
</dbReference>
<dbReference type="InterPro" id="IPR035964">
    <property type="entry name" value="I/LWEQ_dom_sf"/>
</dbReference>